<dbReference type="STRING" id="109895.A0A507DXM4"/>
<evidence type="ECO:0000313" key="8">
    <source>
        <dbReference type="Proteomes" id="UP000318582"/>
    </source>
</evidence>
<dbReference type="Pfam" id="PF21143">
    <property type="entry name" value="Aquarius_N_2nd"/>
    <property type="match status" value="1"/>
</dbReference>
<evidence type="ECO:0000259" key="5">
    <source>
        <dbReference type="Pfam" id="PF21143"/>
    </source>
</evidence>
<feature type="region of interest" description="Disordered" evidence="1">
    <location>
        <begin position="1"/>
        <end position="72"/>
    </location>
</feature>
<dbReference type="GO" id="GO:0003729">
    <property type="term" value="F:mRNA binding"/>
    <property type="evidence" value="ECO:0007669"/>
    <property type="project" value="TreeGrafter"/>
</dbReference>
<dbReference type="InterPro" id="IPR041677">
    <property type="entry name" value="DNA2/NAM7_AAA_11"/>
</dbReference>
<feature type="domain" description="RNA helicase aquarius N-terminal" evidence="4">
    <location>
        <begin position="384"/>
        <end position="506"/>
    </location>
</feature>
<dbReference type="PIRSF" id="PIRSF038901">
    <property type="entry name" value="AQR_cwf11"/>
    <property type="match status" value="1"/>
</dbReference>
<organism evidence="7 8">
    <name type="scientific">Powellomyces hirtus</name>
    <dbReference type="NCBI Taxonomy" id="109895"/>
    <lineage>
        <taxon>Eukaryota</taxon>
        <taxon>Fungi</taxon>
        <taxon>Fungi incertae sedis</taxon>
        <taxon>Chytridiomycota</taxon>
        <taxon>Chytridiomycota incertae sedis</taxon>
        <taxon>Chytridiomycetes</taxon>
        <taxon>Spizellomycetales</taxon>
        <taxon>Powellomycetaceae</taxon>
        <taxon>Powellomyces</taxon>
    </lineage>
</organism>
<dbReference type="InterPro" id="IPR047187">
    <property type="entry name" value="SF1_C_Upf1"/>
</dbReference>
<keyword evidence="8" id="KW-1185">Reference proteome</keyword>
<feature type="compositionally biased region" description="Pro residues" evidence="1">
    <location>
        <begin position="43"/>
        <end position="57"/>
    </location>
</feature>
<dbReference type="GO" id="GO:0071013">
    <property type="term" value="C:catalytic step 2 spliceosome"/>
    <property type="evidence" value="ECO:0007669"/>
    <property type="project" value="TreeGrafter"/>
</dbReference>
<dbReference type="InterPro" id="IPR027417">
    <property type="entry name" value="P-loop_NTPase"/>
</dbReference>
<dbReference type="Pfam" id="PF21144">
    <property type="entry name" value="Aquarius_N_3rd"/>
    <property type="match status" value="1"/>
</dbReference>
<evidence type="ECO:0000259" key="4">
    <source>
        <dbReference type="Pfam" id="PF16399"/>
    </source>
</evidence>
<dbReference type="Gene3D" id="3.40.50.300">
    <property type="entry name" value="P-loop containing nucleotide triphosphate hydrolases"/>
    <property type="match status" value="2"/>
</dbReference>
<dbReference type="InterPro" id="IPR045055">
    <property type="entry name" value="DNA2/NAM7-like"/>
</dbReference>
<dbReference type="InterPro" id="IPR032174">
    <property type="entry name" value="Aquarius_N"/>
</dbReference>
<protein>
    <recommendedName>
        <fullName evidence="9">Pre-mRNA-splicing factor</fullName>
    </recommendedName>
</protein>
<comment type="caution">
    <text evidence="7">The sequence shown here is derived from an EMBL/GenBank/DDBJ whole genome shotgun (WGS) entry which is preliminary data.</text>
</comment>
<feature type="domain" description="DNA2/NAM7 helicase-like C-terminal" evidence="3">
    <location>
        <begin position="1256"/>
        <end position="1447"/>
    </location>
</feature>
<dbReference type="InterPro" id="IPR048966">
    <property type="entry name" value="Aquarius_b-barrel"/>
</dbReference>
<dbReference type="FunFam" id="3.40.50.300:FF:002863">
    <property type="entry name" value="Pre-mRNA-splicing factor cwf11"/>
    <property type="match status" value="1"/>
</dbReference>
<dbReference type="Pfam" id="PF13087">
    <property type="entry name" value="AAA_12"/>
    <property type="match status" value="1"/>
</dbReference>
<feature type="compositionally biased region" description="Polar residues" evidence="1">
    <location>
        <begin position="22"/>
        <end position="42"/>
    </location>
</feature>
<feature type="domain" description="RNA helicase aquarius insertion" evidence="6">
    <location>
        <begin position="827"/>
        <end position="933"/>
    </location>
</feature>
<dbReference type="CDD" id="cd17935">
    <property type="entry name" value="EEXXQc_AQR"/>
    <property type="match status" value="1"/>
</dbReference>
<dbReference type="Proteomes" id="UP000318582">
    <property type="component" value="Unassembled WGS sequence"/>
</dbReference>
<dbReference type="PANTHER" id="PTHR10887:SF5">
    <property type="entry name" value="RNA HELICASE AQUARIUS"/>
    <property type="match status" value="1"/>
</dbReference>
<dbReference type="InterPro" id="IPR048967">
    <property type="entry name" value="Aquarius_insert"/>
</dbReference>
<dbReference type="EMBL" id="QEAQ01000091">
    <property type="protein sequence ID" value="TPX55925.1"/>
    <property type="molecule type" value="Genomic_DNA"/>
</dbReference>
<feature type="domain" description="RNA helicase aquarius beta-barrel" evidence="5">
    <location>
        <begin position="597"/>
        <end position="778"/>
    </location>
</feature>
<evidence type="ECO:0000256" key="1">
    <source>
        <dbReference type="SAM" id="MobiDB-lite"/>
    </source>
</evidence>
<evidence type="ECO:0000259" key="6">
    <source>
        <dbReference type="Pfam" id="PF21144"/>
    </source>
</evidence>
<feature type="domain" description="DNA2/NAM7 helicase helicase" evidence="2">
    <location>
        <begin position="946"/>
        <end position="1247"/>
    </location>
</feature>
<accession>A0A507DXM4</accession>
<gene>
    <name evidence="7" type="ORF">PhCBS80983_g04923</name>
</gene>
<sequence>MSRPNVDLGFFNVAEPDETPEEQQQFTSDDSHVEQNAISSESIPPPQQQPPPPPPPVKAKKQSSHAEQYAPTVQEIESDSITRLADSYWKDETKDTFGFDEEVVETVWKVHLDQTSFSLRKVMMLEFSQYLEKYLWPAFVPKSAKGKSKSSLAHVLSIVVMVNEKVRQRVTNVWSIFENDSTKFSGLVSRILRLLVSGDNEKGSVLSLQLQRFLLIFLIQMFESLENALVRNECMRLVSISMWSCLVDVRREREFAQHPERRALWERAQAKFDSPAKQSTKEKMDFDRNFLSSLIKTFFRVLDSVPESGAPPSDAVTYCERFLELMIDLEAQLPTRRHFNLLMHDHLVVPICDSSALAKRGRTFLRQHRDISLTIPSDWGARGSESGALFVQLLDRLKYYAWFEIDDFTGAALNSTDTDRAHYQQLRQLQKLAFVNAREELEDFALANVGNVEKRKDLKAIFEKVEETTLRSLCEKVGIRTTDIQSNGAFEKGFLVELLISTFERRRSQKDAINALPLYPDEAFLFDETTVPATQEFSNTHCLAIPKLNLQFLTIHDYLLRNFTLFRLESTYEIRQDVEDVVKRLAPRYNMDRRTGEDGTAFGGWARMGALIDSFQVVDVGTPKLGETKPSFVKADVTLNISKYTDSIRKEWDALRPHDVLFLLTISMEPEGSGLAALDAKETGTAAHESEGSAFRKKFGLKYIRGCEVADLLGDDGRPVDDFTSSKYASDTQDRPRVTGFKRSLRVNLDPNQYQMDMDRVERKEEDVYPTFNILIRRKPQENNFKAVLDTIRDLMQSDLVVPAWLHNVFLGYGDRGSAHFTKIPNPVRTIDFRDTFLDYNHLVESFPGKRLVSFNHEGQNDDPLLPPFVLTFPKSMYDGGSHSSGEVEAKPGHSISSGVKRKLGENIGDAEDGDVMIVRTYKPENTGPYLEDAPKKNMVRFTPTQVDAIHAGTSLGLTMVVGPPGTGKTDVAVQIIANLYHNYPEQHTLIITHSNTALNQLFEKIAALDIDPRHILRLGHGQEELDLANAGSWGKYGRVNAFLEKRIQLLSEVDRLAQSLEIPGAHGHTCETAGYFYLYHILSRWEPYIHKVQASASVDVVVNLFPFDVYFADAPQPLFLDTATFEEAVDIAEGCWRHIKNMFDELEEIRAFELLRSGHDRSNYLLVKEAKIIAMTCTHAALKRREFVHLGFKYDNVVMEESGQILEVETFIPLLLQNPDPDTGASRLKRVVMIGDHNQLPPVVKNMAFQRYGNMEQSLFARFVRLGVPTIQLDAQGRARSSLAQLFQWKYENRLKNLPNVLCSPEYQLANPGFAFDYQAVNVPDFLGRGEAEPRPHFVQNLGEAEYVVATYQYMRLLGYPAEKISILTTYNGQKELIHDVLEKRCSWNPLFGNPHRVATVDKYQGQQNDYILLSLVRSKTVGHLRDVRRLIVAMSRARLGLYVFCRVPLFASCPELKPVFATLLQRPWGALWLRHKETYTAFNERPVDQPGVVHTSKKGKDPVWTADKKLSNQVTAIDGVERMGVYVQTLMQKQIDSLRTQKAKAAAAEAAAEEDENAMQGIEQ</sequence>
<dbReference type="GO" id="GO:0000398">
    <property type="term" value="P:mRNA splicing, via spliceosome"/>
    <property type="evidence" value="ECO:0007669"/>
    <property type="project" value="InterPro"/>
</dbReference>
<evidence type="ECO:0000259" key="2">
    <source>
        <dbReference type="Pfam" id="PF13086"/>
    </source>
</evidence>
<evidence type="ECO:0008006" key="9">
    <source>
        <dbReference type="Google" id="ProtNLM"/>
    </source>
</evidence>
<evidence type="ECO:0000313" key="7">
    <source>
        <dbReference type="EMBL" id="TPX55925.1"/>
    </source>
</evidence>
<dbReference type="InterPro" id="IPR041679">
    <property type="entry name" value="DNA2/NAM7-like_C"/>
</dbReference>
<dbReference type="CDD" id="cd18808">
    <property type="entry name" value="SF1_C_Upf1"/>
    <property type="match status" value="1"/>
</dbReference>
<evidence type="ECO:0000259" key="3">
    <source>
        <dbReference type="Pfam" id="PF13087"/>
    </source>
</evidence>
<reference evidence="7 8" key="1">
    <citation type="journal article" date="2019" name="Sci. Rep.">
        <title>Comparative genomics of chytrid fungi reveal insights into the obligate biotrophic and pathogenic lifestyle of Synchytrium endobioticum.</title>
        <authorList>
            <person name="van de Vossenberg B.T.L.H."/>
            <person name="Warris S."/>
            <person name="Nguyen H.D.T."/>
            <person name="van Gent-Pelzer M.P.E."/>
            <person name="Joly D.L."/>
            <person name="van de Geest H.C."/>
            <person name="Bonants P.J.M."/>
            <person name="Smith D.S."/>
            <person name="Levesque C.A."/>
            <person name="van der Lee T.A.J."/>
        </authorList>
    </citation>
    <scope>NUCLEOTIDE SEQUENCE [LARGE SCALE GENOMIC DNA]</scope>
    <source>
        <strain evidence="7 8">CBS 809.83</strain>
    </source>
</reference>
<dbReference type="Pfam" id="PF16399">
    <property type="entry name" value="Aquarius_N_1st"/>
    <property type="match status" value="2"/>
</dbReference>
<dbReference type="PANTHER" id="PTHR10887">
    <property type="entry name" value="DNA2/NAM7 HELICASE FAMILY"/>
    <property type="match status" value="1"/>
</dbReference>
<proteinExistence type="predicted"/>
<feature type="domain" description="RNA helicase aquarius N-terminal" evidence="4">
    <location>
        <begin position="81"/>
        <end position="362"/>
    </location>
</feature>
<dbReference type="InterPro" id="IPR026300">
    <property type="entry name" value="CWF11_fam"/>
</dbReference>
<dbReference type="GO" id="GO:0004386">
    <property type="term" value="F:helicase activity"/>
    <property type="evidence" value="ECO:0007669"/>
    <property type="project" value="InterPro"/>
</dbReference>
<dbReference type="SUPFAM" id="SSF52540">
    <property type="entry name" value="P-loop containing nucleoside triphosphate hydrolases"/>
    <property type="match status" value="1"/>
</dbReference>
<name>A0A507DXM4_9FUNG</name>
<dbReference type="Pfam" id="PF13086">
    <property type="entry name" value="AAA_11"/>
    <property type="match status" value="1"/>
</dbReference>